<dbReference type="GO" id="GO:0016829">
    <property type="term" value="F:lyase activity"/>
    <property type="evidence" value="ECO:0007669"/>
    <property type="project" value="InterPro"/>
</dbReference>
<evidence type="ECO:0000256" key="1">
    <source>
        <dbReference type="ARBA" id="ARBA00004141"/>
    </source>
</evidence>
<proteinExistence type="predicted"/>
<keyword evidence="3 5" id="KW-1133">Transmembrane helix</keyword>
<evidence type="ECO:0000256" key="2">
    <source>
        <dbReference type="ARBA" id="ARBA00022692"/>
    </source>
</evidence>
<dbReference type="RefSeq" id="WP_094368656.1">
    <property type="nucleotide sequence ID" value="NZ_NOJY02000010.1"/>
</dbReference>
<feature type="transmembrane region" description="Helical" evidence="5">
    <location>
        <begin position="36"/>
        <end position="53"/>
    </location>
</feature>
<evidence type="ECO:0000256" key="3">
    <source>
        <dbReference type="ARBA" id="ARBA00022989"/>
    </source>
</evidence>
<feature type="transmembrane region" description="Helical" evidence="5">
    <location>
        <begin position="162"/>
        <end position="180"/>
    </location>
</feature>
<dbReference type="AlphaFoldDB" id="A0A371J519"/>
<comment type="caution">
    <text evidence="6">The sequence shown here is derived from an EMBL/GenBank/DDBJ whole genome shotgun (WGS) entry which is preliminary data.</text>
</comment>
<organism evidence="6 7">
    <name type="scientific">Romboutsia weinsteinii</name>
    <dbReference type="NCBI Taxonomy" id="2020949"/>
    <lineage>
        <taxon>Bacteria</taxon>
        <taxon>Bacillati</taxon>
        <taxon>Bacillota</taxon>
        <taxon>Clostridia</taxon>
        <taxon>Peptostreptococcales</taxon>
        <taxon>Peptostreptococcaceae</taxon>
        <taxon>Romboutsia</taxon>
    </lineage>
</organism>
<feature type="transmembrane region" description="Helical" evidence="5">
    <location>
        <begin position="128"/>
        <end position="150"/>
    </location>
</feature>
<evidence type="ECO:0000313" key="6">
    <source>
        <dbReference type="EMBL" id="RDY27882.1"/>
    </source>
</evidence>
<protein>
    <submittedName>
        <fullName evidence="6">Uncharacterized protein</fullName>
    </submittedName>
</protein>
<name>A0A371J519_9FIRM</name>
<gene>
    <name evidence="6" type="ORF">CHL78_007715</name>
</gene>
<keyword evidence="4 5" id="KW-0472">Membrane</keyword>
<keyword evidence="7" id="KW-1185">Reference proteome</keyword>
<feature type="transmembrane region" description="Helical" evidence="5">
    <location>
        <begin position="6"/>
        <end position="24"/>
    </location>
</feature>
<comment type="subcellular location">
    <subcellularLocation>
        <location evidence="1">Membrane</location>
        <topology evidence="1">Multi-pass membrane protein</topology>
    </subcellularLocation>
</comment>
<dbReference type="Proteomes" id="UP000215694">
    <property type="component" value="Unassembled WGS sequence"/>
</dbReference>
<dbReference type="InterPro" id="IPR039020">
    <property type="entry name" value="PaxB-like"/>
</dbReference>
<feature type="transmembrane region" description="Helical" evidence="5">
    <location>
        <begin position="96"/>
        <end position="116"/>
    </location>
</feature>
<dbReference type="GO" id="GO:0016020">
    <property type="term" value="C:membrane"/>
    <property type="evidence" value="ECO:0007669"/>
    <property type="project" value="UniProtKB-SubCell"/>
</dbReference>
<sequence>MSFEILLELICGLCWTITYILIIIKSLKDKTYGIPYVAFCLNLAWEFTFLILHKPTAYPIAKYVFIPWLVLDLFVLYIFFKYGYKEFHRKYNINRTLYILFTLFSIICSVIIMYLFAIDFSPLYKNDVIQAGGFIANCQNLIMSVLFVYMLLDRKNLRGQSIYIAIFKWVGTLAIAILKFKGILPFIPGEIFVIFLIQVFDIMYIALLFKFNKSLYS</sequence>
<accession>A0A371J519</accession>
<evidence type="ECO:0000313" key="7">
    <source>
        <dbReference type="Proteomes" id="UP000215694"/>
    </source>
</evidence>
<dbReference type="Pfam" id="PF25129">
    <property type="entry name" value="Pyr4-TMTC"/>
    <property type="match status" value="1"/>
</dbReference>
<feature type="transmembrane region" description="Helical" evidence="5">
    <location>
        <begin position="65"/>
        <end position="84"/>
    </location>
</feature>
<feature type="transmembrane region" description="Helical" evidence="5">
    <location>
        <begin position="186"/>
        <end position="209"/>
    </location>
</feature>
<dbReference type="PANTHER" id="PTHR42038">
    <property type="match status" value="1"/>
</dbReference>
<evidence type="ECO:0000256" key="4">
    <source>
        <dbReference type="ARBA" id="ARBA00023136"/>
    </source>
</evidence>
<dbReference type="OrthoDB" id="7825963at2"/>
<reference evidence="6 7" key="1">
    <citation type="journal article" date="2017" name="Genome Announc.">
        <title>Draft Genome Sequence of Romboutsia weinsteinii sp. nov. Strain CCRI-19649(T) Isolated from Surface Water.</title>
        <authorList>
            <person name="Maheux A.F."/>
            <person name="Boudreau D.K."/>
            <person name="Berube E."/>
            <person name="Boissinot M."/>
            <person name="Cantin P."/>
            <person name="Raymond F."/>
            <person name="Corbeil J."/>
            <person name="Omar R.F."/>
            <person name="Bergeron M.G."/>
        </authorList>
    </citation>
    <scope>NUCLEOTIDE SEQUENCE [LARGE SCALE GENOMIC DNA]</scope>
    <source>
        <strain evidence="6 7">CCRI-19649</strain>
    </source>
</reference>
<dbReference type="PANTHER" id="PTHR42038:SF2">
    <property type="entry name" value="TERPENE CYCLASE AUSL"/>
    <property type="match status" value="1"/>
</dbReference>
<evidence type="ECO:0000256" key="5">
    <source>
        <dbReference type="SAM" id="Phobius"/>
    </source>
</evidence>
<keyword evidence="2 5" id="KW-0812">Transmembrane</keyword>
<dbReference type="EMBL" id="NOJY02000010">
    <property type="protein sequence ID" value="RDY27882.1"/>
    <property type="molecule type" value="Genomic_DNA"/>
</dbReference>